<proteinExistence type="predicted"/>
<evidence type="ECO:0000313" key="3">
    <source>
        <dbReference type="Proteomes" id="UP001221898"/>
    </source>
</evidence>
<dbReference type="Proteomes" id="UP001221898">
    <property type="component" value="Unassembled WGS sequence"/>
</dbReference>
<comment type="caution">
    <text evidence="2">The sequence shown here is derived from an EMBL/GenBank/DDBJ whole genome shotgun (WGS) entry which is preliminary data.</text>
</comment>
<accession>A0AAD7SBF2</accession>
<sequence>MPSSVDIQRHLLYQQGGTVLSWQLPASGPQALFAPPPQSSGQSCQADFGRPRHPSARNGAVPLGSPGPKHRDSGGCSMAPARSHYSPPGGATTGAVLLDSVSPNHDFGSRDSSLDNVLPPLQCLCVGAGG</sequence>
<keyword evidence="3" id="KW-1185">Reference proteome</keyword>
<protein>
    <submittedName>
        <fullName evidence="2">Uncharacterized protein</fullName>
    </submittedName>
</protein>
<dbReference type="EMBL" id="JAINUG010000083">
    <property type="protein sequence ID" value="KAJ8399460.1"/>
    <property type="molecule type" value="Genomic_DNA"/>
</dbReference>
<reference evidence="2" key="1">
    <citation type="journal article" date="2023" name="Science">
        <title>Genome structures resolve the early diversification of teleost fishes.</title>
        <authorList>
            <person name="Parey E."/>
            <person name="Louis A."/>
            <person name="Montfort J."/>
            <person name="Bouchez O."/>
            <person name="Roques C."/>
            <person name="Iampietro C."/>
            <person name="Lluch J."/>
            <person name="Castinel A."/>
            <person name="Donnadieu C."/>
            <person name="Desvignes T."/>
            <person name="Floi Bucao C."/>
            <person name="Jouanno E."/>
            <person name="Wen M."/>
            <person name="Mejri S."/>
            <person name="Dirks R."/>
            <person name="Jansen H."/>
            <person name="Henkel C."/>
            <person name="Chen W.J."/>
            <person name="Zahm M."/>
            <person name="Cabau C."/>
            <person name="Klopp C."/>
            <person name="Thompson A.W."/>
            <person name="Robinson-Rechavi M."/>
            <person name="Braasch I."/>
            <person name="Lecointre G."/>
            <person name="Bobe J."/>
            <person name="Postlethwait J.H."/>
            <person name="Berthelot C."/>
            <person name="Roest Crollius H."/>
            <person name="Guiguen Y."/>
        </authorList>
    </citation>
    <scope>NUCLEOTIDE SEQUENCE</scope>
    <source>
        <strain evidence="2">NC1722</strain>
    </source>
</reference>
<feature type="region of interest" description="Disordered" evidence="1">
    <location>
        <begin position="30"/>
        <end position="97"/>
    </location>
</feature>
<gene>
    <name evidence="2" type="ORF">AAFF_G00411720</name>
</gene>
<evidence type="ECO:0000256" key="1">
    <source>
        <dbReference type="SAM" id="MobiDB-lite"/>
    </source>
</evidence>
<dbReference type="AlphaFoldDB" id="A0AAD7SBF2"/>
<organism evidence="2 3">
    <name type="scientific">Aldrovandia affinis</name>
    <dbReference type="NCBI Taxonomy" id="143900"/>
    <lineage>
        <taxon>Eukaryota</taxon>
        <taxon>Metazoa</taxon>
        <taxon>Chordata</taxon>
        <taxon>Craniata</taxon>
        <taxon>Vertebrata</taxon>
        <taxon>Euteleostomi</taxon>
        <taxon>Actinopterygii</taxon>
        <taxon>Neopterygii</taxon>
        <taxon>Teleostei</taxon>
        <taxon>Notacanthiformes</taxon>
        <taxon>Halosauridae</taxon>
        <taxon>Aldrovandia</taxon>
    </lineage>
</organism>
<name>A0AAD7SBF2_9TELE</name>
<evidence type="ECO:0000313" key="2">
    <source>
        <dbReference type="EMBL" id="KAJ8399460.1"/>
    </source>
</evidence>